<evidence type="ECO:0000256" key="2">
    <source>
        <dbReference type="SAM" id="SignalP"/>
    </source>
</evidence>
<proteinExistence type="predicted"/>
<feature type="region of interest" description="Disordered" evidence="1">
    <location>
        <begin position="252"/>
        <end position="283"/>
    </location>
</feature>
<keyword evidence="2" id="KW-0732">Signal</keyword>
<evidence type="ECO:0000313" key="4">
    <source>
        <dbReference type="Proteomes" id="UP000015441"/>
    </source>
</evidence>
<dbReference type="EMBL" id="CAUH01002262">
    <property type="protein sequence ID" value="CCU76213.1"/>
    <property type="molecule type" value="Genomic_DNA"/>
</dbReference>
<dbReference type="eggNOG" id="ENOG502QUVP">
    <property type="taxonomic scope" value="Eukaryota"/>
</dbReference>
<dbReference type="Proteomes" id="UP000015441">
    <property type="component" value="Unassembled WGS sequence"/>
</dbReference>
<comment type="caution">
    <text evidence="3">The sequence shown here is derived from an EMBL/GenBank/DDBJ whole genome shotgun (WGS) entry which is preliminary data.</text>
</comment>
<feature type="signal peptide" evidence="2">
    <location>
        <begin position="1"/>
        <end position="17"/>
    </location>
</feature>
<sequence length="359" mass="36790">MFRSIIYFSVLAAVIEARFSQSQDSEDILKITKLADLGQPGDATKLGSDGLQSLLITANPCDKLRVADKIVVTLGDSDRSIAAARGLVAAEQDSDPQEAGGPPLCGDAALPVTQSLRGIVPLVDPTITGQEIENANAALSVKTPFDAKGKSVADVAITQGFSNFRVARAGGVSVSASKLSDRSSETAAAEADENDSLTTPPTNSAKLSARKSKSKVGAGFKALKAVAPVIPFLPLIPAAVSGKDAAAAATADTATADTKAADTKAADTKTADTKTADKKSSDKKAEGLVGACVPAMKFEAGLNGRKETEFTFQAINPKINAGKLEDLDPHVITKRISSQVTSICAANHDAKDAAAAGLT</sequence>
<feature type="region of interest" description="Disordered" evidence="1">
    <location>
        <begin position="175"/>
        <end position="210"/>
    </location>
</feature>
<feature type="chain" id="PRO_5004106843" evidence="2">
    <location>
        <begin position="18"/>
        <end position="359"/>
    </location>
</feature>
<keyword evidence="4" id="KW-1185">Reference proteome</keyword>
<dbReference type="STRING" id="546991.N1JEN9"/>
<name>N1JEN9_BLUG1</name>
<evidence type="ECO:0000256" key="1">
    <source>
        <dbReference type="SAM" id="MobiDB-lite"/>
    </source>
</evidence>
<reference evidence="3 4" key="1">
    <citation type="journal article" date="2010" name="Science">
        <title>Genome expansion and gene loss in powdery mildew fungi reveal tradeoffs in extreme parasitism.</title>
        <authorList>
            <person name="Spanu P.D."/>
            <person name="Abbott J.C."/>
            <person name="Amselem J."/>
            <person name="Burgis T.A."/>
            <person name="Soanes D.M."/>
            <person name="Stueber K."/>
            <person name="Ver Loren van Themaat E."/>
            <person name="Brown J.K.M."/>
            <person name="Butcher S.A."/>
            <person name="Gurr S.J."/>
            <person name="Lebrun M.-H."/>
            <person name="Ridout C.J."/>
            <person name="Schulze-Lefert P."/>
            <person name="Talbot N.J."/>
            <person name="Ahmadinejad N."/>
            <person name="Ametz C."/>
            <person name="Barton G.R."/>
            <person name="Benjdia M."/>
            <person name="Bidzinski P."/>
            <person name="Bindschedler L.V."/>
            <person name="Both M."/>
            <person name="Brewer M.T."/>
            <person name="Cadle-Davidson L."/>
            <person name="Cadle-Davidson M.M."/>
            <person name="Collemare J."/>
            <person name="Cramer R."/>
            <person name="Frenkel O."/>
            <person name="Godfrey D."/>
            <person name="Harriman J."/>
            <person name="Hoede C."/>
            <person name="King B.C."/>
            <person name="Klages S."/>
            <person name="Kleemann J."/>
            <person name="Knoll D."/>
            <person name="Koti P.S."/>
            <person name="Kreplak J."/>
            <person name="Lopez-Ruiz F.J."/>
            <person name="Lu X."/>
            <person name="Maekawa T."/>
            <person name="Mahanil S."/>
            <person name="Micali C."/>
            <person name="Milgroom M.G."/>
            <person name="Montana G."/>
            <person name="Noir S."/>
            <person name="O'Connell R.J."/>
            <person name="Oberhaensli S."/>
            <person name="Parlange F."/>
            <person name="Pedersen C."/>
            <person name="Quesneville H."/>
            <person name="Reinhardt R."/>
            <person name="Rott M."/>
            <person name="Sacristan S."/>
            <person name="Schmidt S.M."/>
            <person name="Schoen M."/>
            <person name="Skamnioti P."/>
            <person name="Sommer H."/>
            <person name="Stephens A."/>
            <person name="Takahara H."/>
            <person name="Thordal-Christensen H."/>
            <person name="Vigouroux M."/>
            <person name="Wessling R."/>
            <person name="Wicker T."/>
            <person name="Panstruga R."/>
        </authorList>
    </citation>
    <scope>NUCLEOTIDE SEQUENCE [LARGE SCALE GENOMIC DNA]</scope>
    <source>
        <strain evidence="3">DH14</strain>
    </source>
</reference>
<dbReference type="InParanoid" id="N1JEN9"/>
<protein>
    <submittedName>
        <fullName evidence="3">Uncharacterized protein</fullName>
    </submittedName>
</protein>
<dbReference type="OrthoDB" id="2141239at2759"/>
<accession>N1JEN9</accession>
<gene>
    <name evidence="3" type="ORF">BGHDH14_bgh01178</name>
</gene>
<organism evidence="3 4">
    <name type="scientific">Blumeria graminis f. sp. hordei (strain DH14)</name>
    <name type="common">Barley powdery mildew</name>
    <name type="synonym">Oidium monilioides f. sp. hordei</name>
    <dbReference type="NCBI Taxonomy" id="546991"/>
    <lineage>
        <taxon>Eukaryota</taxon>
        <taxon>Fungi</taxon>
        <taxon>Dikarya</taxon>
        <taxon>Ascomycota</taxon>
        <taxon>Pezizomycotina</taxon>
        <taxon>Leotiomycetes</taxon>
        <taxon>Erysiphales</taxon>
        <taxon>Erysiphaceae</taxon>
        <taxon>Blumeria</taxon>
        <taxon>Blumeria hordei</taxon>
    </lineage>
</organism>
<dbReference type="HOGENOM" id="CLU_038962_0_0_1"/>
<feature type="compositionally biased region" description="Basic and acidic residues" evidence="1">
    <location>
        <begin position="259"/>
        <end position="283"/>
    </location>
</feature>
<evidence type="ECO:0000313" key="3">
    <source>
        <dbReference type="EMBL" id="CCU76213.1"/>
    </source>
</evidence>
<dbReference type="AlphaFoldDB" id="N1JEN9"/>